<protein>
    <submittedName>
        <fullName evidence="1">Protein CBG27490</fullName>
    </submittedName>
</protein>
<accession>B6IF05</accession>
<organism evidence="1 2">
    <name type="scientific">Caenorhabditis briggsae</name>
    <dbReference type="NCBI Taxonomy" id="6238"/>
    <lineage>
        <taxon>Eukaryota</taxon>
        <taxon>Metazoa</taxon>
        <taxon>Ecdysozoa</taxon>
        <taxon>Nematoda</taxon>
        <taxon>Chromadorea</taxon>
        <taxon>Rhabditida</taxon>
        <taxon>Rhabditina</taxon>
        <taxon>Rhabditomorpha</taxon>
        <taxon>Rhabditoidea</taxon>
        <taxon>Rhabditidae</taxon>
        <taxon>Peloderinae</taxon>
        <taxon>Caenorhabditis</taxon>
    </lineage>
</organism>
<dbReference type="RefSeq" id="XP_045098058.1">
    <property type="nucleotide sequence ID" value="XM_045239028.1"/>
</dbReference>
<keyword evidence="2" id="KW-1185">Reference proteome</keyword>
<dbReference type="EMBL" id="HE601451">
    <property type="protein sequence ID" value="CAR98485.1"/>
    <property type="molecule type" value="Genomic_DNA"/>
</dbReference>
<reference evidence="1 2" key="2">
    <citation type="journal article" date="2011" name="PLoS Genet.">
        <title>Caenorhabditis briggsae recombinant inbred line genotypes reveal inter-strain incompatibility and the evolution of recombination.</title>
        <authorList>
            <person name="Ross J.A."/>
            <person name="Koboldt D.C."/>
            <person name="Staisch J.E."/>
            <person name="Chamberlin H.M."/>
            <person name="Gupta B.P."/>
            <person name="Miller R.D."/>
            <person name="Baird S.E."/>
            <person name="Haag E.S."/>
        </authorList>
    </citation>
    <scope>NUCLEOTIDE SEQUENCE [LARGE SCALE GENOMIC DNA]</scope>
    <source>
        <strain evidence="1 2">AF16</strain>
    </source>
</reference>
<reference evidence="1 2" key="1">
    <citation type="journal article" date="2003" name="PLoS Biol.">
        <title>The genome sequence of Caenorhabditis briggsae: a platform for comparative genomics.</title>
        <authorList>
            <person name="Stein L.D."/>
            <person name="Bao Z."/>
            <person name="Blasiar D."/>
            <person name="Blumenthal T."/>
            <person name="Brent M.R."/>
            <person name="Chen N."/>
            <person name="Chinwalla A."/>
            <person name="Clarke L."/>
            <person name="Clee C."/>
            <person name="Coghlan A."/>
            <person name="Coulson A."/>
            <person name="D'Eustachio P."/>
            <person name="Fitch D.H."/>
            <person name="Fulton L.A."/>
            <person name="Fulton R.E."/>
            <person name="Griffiths-Jones S."/>
            <person name="Harris T.W."/>
            <person name="Hillier L.W."/>
            <person name="Kamath R."/>
            <person name="Kuwabara P.E."/>
            <person name="Mardis E.R."/>
            <person name="Marra M.A."/>
            <person name="Miner T.L."/>
            <person name="Minx P."/>
            <person name="Mullikin J.C."/>
            <person name="Plumb R.W."/>
            <person name="Rogers J."/>
            <person name="Schein J.E."/>
            <person name="Sohrmann M."/>
            <person name="Spieth J."/>
            <person name="Stajich J.E."/>
            <person name="Wei C."/>
            <person name="Willey D."/>
            <person name="Wilson R.K."/>
            <person name="Durbin R."/>
            <person name="Waterston R.H."/>
        </authorList>
    </citation>
    <scope>NUCLEOTIDE SEQUENCE [LARGE SCALE GENOMIC DNA]</scope>
    <source>
        <strain evidence="1 2">AF16</strain>
    </source>
</reference>
<dbReference type="Proteomes" id="UP000008549">
    <property type="component" value="Unassembled WGS sequence"/>
</dbReference>
<name>B6IF05_CAEBR</name>
<dbReference type="CTD" id="68918942"/>
<sequence>MQTKTLKKTSQEKKSIFPW</sequence>
<proteinExistence type="predicted"/>
<evidence type="ECO:0000313" key="2">
    <source>
        <dbReference type="Proteomes" id="UP000008549"/>
    </source>
</evidence>
<gene>
    <name evidence="1" type="ORF">CBG27490</name>
    <name evidence="1" type="ORF">CBG_27490</name>
</gene>
<dbReference type="KEGG" id="cbr:CBG_27490"/>
<dbReference type="GeneID" id="68918942"/>
<dbReference type="InParanoid" id="B6IF05"/>
<evidence type="ECO:0000313" key="1">
    <source>
        <dbReference type="EMBL" id="CAR98485.1"/>
    </source>
</evidence>
<dbReference type="HOGENOM" id="CLU_3430050_0_0_1"/>
<dbReference type="AlphaFoldDB" id="B6IF05"/>